<evidence type="ECO:0000256" key="1">
    <source>
        <dbReference type="SAM" id="MobiDB-lite"/>
    </source>
</evidence>
<evidence type="ECO:0000313" key="3">
    <source>
        <dbReference type="Proteomes" id="UP000240493"/>
    </source>
</evidence>
<dbReference type="EMBL" id="KZ679269">
    <property type="protein sequence ID" value="PTB36848.1"/>
    <property type="molecule type" value="Genomic_DNA"/>
</dbReference>
<sequence length="239" mass="25879">MSSAKLSSNPPPCCQTESAKTPDASETKSNQSIETGLGRARTQHRGSLLVSPLQKAQRSLQQYPVSCISPLGGEKKRPATVGNDSHLEEEVDISGAMNGTVIFLSSQQQQAQQHLFPREMANTYFLPQPALNVAKLLPCSGGKNTAPVRWANRVAQQGRTLGIVQCMLIQDPLKTGSVRVPPPVSAIEILKPQTGRCKHDLNRREGRASEGIMPSLLVAVREYEATLPTPNRGLQILPT</sequence>
<evidence type="ECO:0000313" key="2">
    <source>
        <dbReference type="EMBL" id="PTB36848.1"/>
    </source>
</evidence>
<dbReference type="AlphaFoldDB" id="A0A2T3YWA2"/>
<proteinExistence type="predicted"/>
<protein>
    <submittedName>
        <fullName evidence="2">Uncharacterized protein</fullName>
    </submittedName>
</protein>
<name>A0A2T3YWA2_TRIA4</name>
<gene>
    <name evidence="2" type="ORF">M441DRAFT_50872</name>
</gene>
<organism evidence="2 3">
    <name type="scientific">Trichoderma asperellum (strain ATCC 204424 / CBS 433.97 / NBRC 101777)</name>
    <dbReference type="NCBI Taxonomy" id="1042311"/>
    <lineage>
        <taxon>Eukaryota</taxon>
        <taxon>Fungi</taxon>
        <taxon>Dikarya</taxon>
        <taxon>Ascomycota</taxon>
        <taxon>Pezizomycotina</taxon>
        <taxon>Sordariomycetes</taxon>
        <taxon>Hypocreomycetidae</taxon>
        <taxon>Hypocreales</taxon>
        <taxon>Hypocreaceae</taxon>
        <taxon>Trichoderma</taxon>
    </lineage>
</organism>
<reference evidence="2 3" key="1">
    <citation type="submission" date="2016-07" db="EMBL/GenBank/DDBJ databases">
        <title>Multiple horizontal gene transfer events from other fungi enriched the ability of initially mycotrophic Trichoderma (Ascomycota) to feed on dead plant biomass.</title>
        <authorList>
            <consortium name="DOE Joint Genome Institute"/>
            <person name="Aerts A."/>
            <person name="Atanasova L."/>
            <person name="Chenthamara K."/>
            <person name="Zhang J."/>
            <person name="Grujic M."/>
            <person name="Henrissat B."/>
            <person name="Kuo A."/>
            <person name="Salamov A."/>
            <person name="Lipzen A."/>
            <person name="Labutti K."/>
            <person name="Barry K."/>
            <person name="Miao Y."/>
            <person name="Rahimi M.J."/>
            <person name="Shen Q."/>
            <person name="Grigoriev I.V."/>
            <person name="Kubicek C.P."/>
            <person name="Druzhinina I.S."/>
        </authorList>
    </citation>
    <scope>NUCLEOTIDE SEQUENCE [LARGE SCALE GENOMIC DNA]</scope>
    <source>
        <strain evidence="2 3">CBS 433.97</strain>
    </source>
</reference>
<feature type="region of interest" description="Disordered" evidence="1">
    <location>
        <begin position="1"/>
        <end position="49"/>
    </location>
</feature>
<accession>A0A2T3YWA2</accession>
<keyword evidence="3" id="KW-1185">Reference proteome</keyword>
<dbReference type="Proteomes" id="UP000240493">
    <property type="component" value="Unassembled WGS sequence"/>
</dbReference>